<reference evidence="13 14" key="1">
    <citation type="journal article" date="2015" name="Plant Cell">
        <title>Oil accumulation by the oleaginous diatom Fistulifera solaris as revealed by the genome and transcriptome.</title>
        <authorList>
            <person name="Tanaka T."/>
            <person name="Maeda Y."/>
            <person name="Veluchamy A."/>
            <person name="Tanaka M."/>
            <person name="Abida H."/>
            <person name="Marechal E."/>
            <person name="Bowler C."/>
            <person name="Muto M."/>
            <person name="Sunaga Y."/>
            <person name="Tanaka M."/>
            <person name="Yoshino T."/>
            <person name="Taniguchi T."/>
            <person name="Fukuda Y."/>
            <person name="Nemoto M."/>
            <person name="Matsumoto M."/>
            <person name="Wong P.S."/>
            <person name="Aburatani S."/>
            <person name="Fujibuchi W."/>
        </authorList>
    </citation>
    <scope>NUCLEOTIDE SEQUENCE [LARGE SCALE GENOMIC DNA]</scope>
    <source>
        <strain evidence="13 14">JPCC DA0580</strain>
    </source>
</reference>
<keyword evidence="4" id="KW-0694">RNA-binding</keyword>
<protein>
    <recommendedName>
        <fullName evidence="8">signal-recognition-particle GTPase</fullName>
        <ecNumber evidence="8">3.6.5.4</ecNumber>
    </recommendedName>
</protein>
<dbReference type="AlphaFoldDB" id="A0A1Z5KE64"/>
<keyword evidence="7" id="KW-0687">Ribonucleoprotein</keyword>
<evidence type="ECO:0000256" key="7">
    <source>
        <dbReference type="ARBA" id="ARBA00023274"/>
    </source>
</evidence>
<dbReference type="Gene3D" id="1.10.260.30">
    <property type="entry name" value="Signal recognition particle, SRP54 subunit, M-domain"/>
    <property type="match status" value="1"/>
</dbReference>
<dbReference type="SUPFAM" id="SSF47446">
    <property type="entry name" value="Signal peptide-binding domain"/>
    <property type="match status" value="1"/>
</dbReference>
<dbReference type="GO" id="GO:0003924">
    <property type="term" value="F:GTPase activity"/>
    <property type="evidence" value="ECO:0007669"/>
    <property type="project" value="InterPro"/>
</dbReference>
<evidence type="ECO:0000313" key="13">
    <source>
        <dbReference type="EMBL" id="GAX24248.1"/>
    </source>
</evidence>
<evidence type="ECO:0000256" key="11">
    <source>
        <dbReference type="SAM" id="SignalP"/>
    </source>
</evidence>
<feature type="region of interest" description="Disordered" evidence="10">
    <location>
        <begin position="548"/>
        <end position="571"/>
    </location>
</feature>
<dbReference type="InterPro" id="IPR013822">
    <property type="entry name" value="Signal_recog_particl_SRP54_hlx"/>
</dbReference>
<dbReference type="SMART" id="SM00963">
    <property type="entry name" value="SRP54_N"/>
    <property type="match status" value="1"/>
</dbReference>
<dbReference type="Pfam" id="PF02881">
    <property type="entry name" value="SRP54_N"/>
    <property type="match status" value="1"/>
</dbReference>
<keyword evidence="5" id="KW-0342">GTP-binding</keyword>
<dbReference type="EC" id="3.6.5.4" evidence="8"/>
<dbReference type="PANTHER" id="PTHR11564:SF5">
    <property type="entry name" value="SIGNAL RECOGNITION PARTICLE SUBUNIT SRP54"/>
    <property type="match status" value="1"/>
</dbReference>
<evidence type="ECO:0000256" key="5">
    <source>
        <dbReference type="ARBA" id="ARBA00023134"/>
    </source>
</evidence>
<dbReference type="SMART" id="SM00962">
    <property type="entry name" value="SRP54"/>
    <property type="match status" value="1"/>
</dbReference>
<dbReference type="Pfam" id="PF02978">
    <property type="entry name" value="SRP_SPB"/>
    <property type="match status" value="1"/>
</dbReference>
<feature type="signal peptide" evidence="11">
    <location>
        <begin position="1"/>
        <end position="17"/>
    </location>
</feature>
<dbReference type="InterPro" id="IPR042101">
    <property type="entry name" value="SRP54_N_sf"/>
</dbReference>
<evidence type="ECO:0000259" key="12">
    <source>
        <dbReference type="PROSITE" id="PS00300"/>
    </source>
</evidence>
<accession>A0A1Z5KE64</accession>
<dbReference type="CDD" id="cd18539">
    <property type="entry name" value="SRP_G"/>
    <property type="match status" value="1"/>
</dbReference>
<gene>
    <name evidence="13" type="ORF">FisN_4Lh051</name>
</gene>
<evidence type="ECO:0000256" key="2">
    <source>
        <dbReference type="ARBA" id="ARBA00022741"/>
    </source>
</evidence>
<dbReference type="InterPro" id="IPR003593">
    <property type="entry name" value="AAA+_ATPase"/>
</dbReference>
<keyword evidence="2" id="KW-0547">Nucleotide-binding</keyword>
<keyword evidence="3 13" id="KW-0378">Hydrolase</keyword>
<evidence type="ECO:0000256" key="1">
    <source>
        <dbReference type="ARBA" id="ARBA00005450"/>
    </source>
</evidence>
<dbReference type="HAMAP" id="MF_00306">
    <property type="entry name" value="SRP54"/>
    <property type="match status" value="1"/>
</dbReference>
<comment type="similarity">
    <text evidence="1">Belongs to the GTP-binding SRP family. SRP54 subfamily.</text>
</comment>
<evidence type="ECO:0000256" key="3">
    <source>
        <dbReference type="ARBA" id="ARBA00022801"/>
    </source>
</evidence>
<feature type="compositionally biased region" description="Basic residues" evidence="10">
    <location>
        <begin position="551"/>
        <end position="561"/>
    </location>
</feature>
<dbReference type="InterPro" id="IPR036891">
    <property type="entry name" value="Signal_recog_part_SRP54_M_sf"/>
</dbReference>
<name>A0A1Z5KE64_FISSO</name>
<sequence length="571" mass="61488">MRLTFCVYAALALSSEAWMSPSSLRQTSFLQPMTQSTRPIPTSSTSLHMMFDQLSSAISEVAKNFGPKRRISEKSIQSALRQVRRALLDADVNVDVADTLVEGVRARSLGSEILDGVTADQQFIKAMYDELLDLMGGDSTLSPLASQQAKSVPAATLAVGTPENPAVILLAGLQGAGKTTAGAKLALYLKEREVNYDMVDKDLDSAKMLASRLPTRNRNVLLVAADVYRPAAIQQLEILGKSIGIEVFSKGTEADPVDIVTEAIAKAKAEGFDTVIVDTAGRQVIDVDLMNELKNIKKVSNPSETLLIVDAMTGQEAASLTAAFNDAVGLTGAILTKMDGDSRGGAAVSVRGVSGKPIKFIGIGEKVADLEPFYPDRMASRILGMGDVISLVEKAAAQVSDEDALKMQKKMREATFDFDDFTKQSELVSKMGNLAGIAKMMPGVGNQLNMNQIRDVEARLKKNKAMINSMTKKERMSPELLITDSTARSRLMRITKGSGCRFEEGLQFMSEFQKMRTMMSRMQKSMGSAMDPSLAGSDGEMMPAMAQGNRAMRRASKKKTNTGRGGGSGFG</sequence>
<dbReference type="PROSITE" id="PS00300">
    <property type="entry name" value="SRP54"/>
    <property type="match status" value="1"/>
</dbReference>
<dbReference type="GO" id="GO:0008312">
    <property type="term" value="F:7S RNA binding"/>
    <property type="evidence" value="ECO:0007669"/>
    <property type="project" value="InterPro"/>
</dbReference>
<dbReference type="SUPFAM" id="SSF52540">
    <property type="entry name" value="P-loop containing nucleoside triphosphate hydrolases"/>
    <property type="match status" value="1"/>
</dbReference>
<dbReference type="GO" id="GO:0005525">
    <property type="term" value="F:GTP binding"/>
    <property type="evidence" value="ECO:0007669"/>
    <property type="project" value="UniProtKB-KW"/>
</dbReference>
<dbReference type="InterPro" id="IPR022941">
    <property type="entry name" value="SRP54"/>
</dbReference>
<evidence type="ECO:0000313" key="14">
    <source>
        <dbReference type="Proteomes" id="UP000198406"/>
    </source>
</evidence>
<organism evidence="13 14">
    <name type="scientific">Fistulifera solaris</name>
    <name type="common">Oleaginous diatom</name>
    <dbReference type="NCBI Taxonomy" id="1519565"/>
    <lineage>
        <taxon>Eukaryota</taxon>
        <taxon>Sar</taxon>
        <taxon>Stramenopiles</taxon>
        <taxon>Ochrophyta</taxon>
        <taxon>Bacillariophyta</taxon>
        <taxon>Bacillariophyceae</taxon>
        <taxon>Bacillariophycidae</taxon>
        <taxon>Naviculales</taxon>
        <taxon>Naviculaceae</taxon>
        <taxon>Fistulifera</taxon>
    </lineage>
</organism>
<keyword evidence="14" id="KW-1185">Reference proteome</keyword>
<dbReference type="EMBL" id="BDSP01000207">
    <property type="protein sequence ID" value="GAX24248.1"/>
    <property type="molecule type" value="Genomic_DNA"/>
</dbReference>
<keyword evidence="11" id="KW-0732">Signal</keyword>
<comment type="catalytic activity">
    <reaction evidence="9">
        <text>GTP + H2O = GDP + phosphate + H(+)</text>
        <dbReference type="Rhea" id="RHEA:19669"/>
        <dbReference type="ChEBI" id="CHEBI:15377"/>
        <dbReference type="ChEBI" id="CHEBI:15378"/>
        <dbReference type="ChEBI" id="CHEBI:37565"/>
        <dbReference type="ChEBI" id="CHEBI:43474"/>
        <dbReference type="ChEBI" id="CHEBI:58189"/>
        <dbReference type="EC" id="3.6.5.4"/>
    </reaction>
    <physiologicalReaction direction="left-to-right" evidence="9">
        <dbReference type="Rhea" id="RHEA:19670"/>
    </physiologicalReaction>
</comment>
<dbReference type="SMART" id="SM00382">
    <property type="entry name" value="AAA"/>
    <property type="match status" value="1"/>
</dbReference>
<evidence type="ECO:0000256" key="9">
    <source>
        <dbReference type="ARBA" id="ARBA00048157"/>
    </source>
</evidence>
<keyword evidence="6" id="KW-0733">Signal recognition particle</keyword>
<dbReference type="PANTHER" id="PTHR11564">
    <property type="entry name" value="SIGNAL RECOGNITION PARTICLE 54K PROTEIN SRP54"/>
    <property type="match status" value="1"/>
</dbReference>
<evidence type="ECO:0000256" key="8">
    <source>
        <dbReference type="ARBA" id="ARBA00035672"/>
    </source>
</evidence>
<dbReference type="Proteomes" id="UP000198406">
    <property type="component" value="Unassembled WGS sequence"/>
</dbReference>
<dbReference type="InterPro" id="IPR027417">
    <property type="entry name" value="P-loop_NTPase"/>
</dbReference>
<comment type="caution">
    <text evidence="13">The sequence shown here is derived from an EMBL/GenBank/DDBJ whole genome shotgun (WGS) entry which is preliminary data.</text>
</comment>
<dbReference type="Gene3D" id="1.20.120.140">
    <property type="entry name" value="Signal recognition particle SRP54, nucleotide-binding domain"/>
    <property type="match status" value="1"/>
</dbReference>
<dbReference type="InterPro" id="IPR004125">
    <property type="entry name" value="Signal_recog_particle_SRP54_M"/>
</dbReference>
<proteinExistence type="inferred from homology"/>
<evidence type="ECO:0000256" key="4">
    <source>
        <dbReference type="ARBA" id="ARBA00022884"/>
    </source>
</evidence>
<dbReference type="InterPro" id="IPR000897">
    <property type="entry name" value="SRP54_GTPase_dom"/>
</dbReference>
<evidence type="ECO:0000256" key="10">
    <source>
        <dbReference type="SAM" id="MobiDB-lite"/>
    </source>
</evidence>
<dbReference type="Gene3D" id="3.40.50.300">
    <property type="entry name" value="P-loop containing nucleotide triphosphate hydrolases"/>
    <property type="match status" value="1"/>
</dbReference>
<dbReference type="GO" id="GO:0006614">
    <property type="term" value="P:SRP-dependent cotranslational protein targeting to membrane"/>
    <property type="evidence" value="ECO:0007669"/>
    <property type="project" value="InterPro"/>
</dbReference>
<evidence type="ECO:0000256" key="6">
    <source>
        <dbReference type="ARBA" id="ARBA00023135"/>
    </source>
</evidence>
<feature type="chain" id="PRO_5012825844" description="signal-recognition-particle GTPase" evidence="11">
    <location>
        <begin position="18"/>
        <end position="571"/>
    </location>
</feature>
<dbReference type="InParanoid" id="A0A1Z5KE64"/>
<dbReference type="OrthoDB" id="10250817at2759"/>
<dbReference type="GO" id="GO:0005786">
    <property type="term" value="C:signal recognition particle, endoplasmic reticulum targeting"/>
    <property type="evidence" value="ECO:0007669"/>
    <property type="project" value="UniProtKB-KW"/>
</dbReference>
<feature type="domain" description="SRP54-type proteins GTP-binding" evidence="12">
    <location>
        <begin position="357"/>
        <end position="370"/>
    </location>
</feature>
<dbReference type="Pfam" id="PF00448">
    <property type="entry name" value="SRP54"/>
    <property type="match status" value="2"/>
</dbReference>